<dbReference type="Proteomes" id="UP000184480">
    <property type="component" value="Unassembled WGS sequence"/>
</dbReference>
<dbReference type="Gene3D" id="2.140.10.30">
    <property type="entry name" value="Dipeptidylpeptidase IV, N-terminal domain"/>
    <property type="match status" value="1"/>
</dbReference>
<proteinExistence type="predicted"/>
<evidence type="ECO:0000313" key="4">
    <source>
        <dbReference type="EMBL" id="SHF52293.1"/>
    </source>
</evidence>
<evidence type="ECO:0000256" key="1">
    <source>
        <dbReference type="SAM" id="SignalP"/>
    </source>
</evidence>
<dbReference type="InterPro" id="IPR029058">
    <property type="entry name" value="AB_hydrolase_fold"/>
</dbReference>
<sequence>MRMFKNLLFTVVLLISTTIMAQSNQPPLSLEDLIPGGNSFNKYRVQSPSQVQWWADTPVQVKGDSVVTLPIDEKQTSKVIISKDNINKSISSIGKEPLATLGTISFPYGEEPVMMLTRGSNSYLYNLDSQTIEASFSLPKDASNNDFSKEGKAIAYTRDNNLYILDTDSRETAITADTDKGIVNGQAVHRNEFGISKGTFWSPTGNQLAFYRMDETMVTDYPLVDISTRIAELKDIKYPMAGMKSHHVTVGVFNRTTGQTTFLKTGTPKEKYLTNIAWSPDEKYIYLAELNRGQDTCKVVRYDAVSGKLDATLFVETHPKYVEPEHPVLFLKNDPNLFIWQSERDGYNHLYLYDTSGNMKKQITSGKWDVTDVLGFDVTGNYLYYVSTEVTPLERHIYQLSLKNGKTVQLSKEAGVHSALLSESGKYLIDRYTSQYNPGKIAITDTKRNKSYEAFAAKNPYKDITLPEITLGSLKADDGKSDLYYRLVKPLNFDPSVKYPTIVYVYGGPHSQLVDNSWMGQVRGWDIYMAEKGYIVFTLDNRGTANRGIDFENITHRQLGVVETQDQMTGVNYLKSLPYVDADRIGVHGWSFGGFMTLNLMLRHPETFKVGVAGGPVTNWKYYEIMYGERYMDSPKENPEGYAETSMVDKAGDLKGRLMLIHGDEDPTVVMQHSLQFLKSAIKKGTHPDFFVYPGHGHNMIGRDRVHLHEHITRYFDDFLK</sequence>
<dbReference type="GO" id="GO:0008236">
    <property type="term" value="F:serine-type peptidase activity"/>
    <property type="evidence" value="ECO:0007669"/>
    <property type="project" value="InterPro"/>
</dbReference>
<keyword evidence="5" id="KW-1185">Reference proteome</keyword>
<feature type="domain" description="Dipeptidylpeptidase IV N-terminal" evidence="3">
    <location>
        <begin position="122"/>
        <end position="438"/>
    </location>
</feature>
<dbReference type="AlphaFoldDB" id="A0A1M5CC09"/>
<feature type="signal peptide" evidence="1">
    <location>
        <begin position="1"/>
        <end position="21"/>
    </location>
</feature>
<dbReference type="SUPFAM" id="SSF53474">
    <property type="entry name" value="alpha/beta-Hydrolases"/>
    <property type="match status" value="1"/>
</dbReference>
<organism evidence="4 5">
    <name type="scientific">Dysgonomonas macrotermitis</name>
    <dbReference type="NCBI Taxonomy" id="1346286"/>
    <lineage>
        <taxon>Bacteria</taxon>
        <taxon>Pseudomonadati</taxon>
        <taxon>Bacteroidota</taxon>
        <taxon>Bacteroidia</taxon>
        <taxon>Bacteroidales</taxon>
        <taxon>Dysgonomonadaceae</taxon>
        <taxon>Dysgonomonas</taxon>
    </lineage>
</organism>
<dbReference type="Pfam" id="PF00930">
    <property type="entry name" value="DPPIV_N"/>
    <property type="match status" value="1"/>
</dbReference>
<dbReference type="InterPro" id="IPR001375">
    <property type="entry name" value="Peptidase_S9_cat"/>
</dbReference>
<gene>
    <name evidence="4" type="ORF">SAMN05444362_107112</name>
</gene>
<dbReference type="GO" id="GO:0006508">
    <property type="term" value="P:proteolysis"/>
    <property type="evidence" value="ECO:0007669"/>
    <property type="project" value="InterPro"/>
</dbReference>
<evidence type="ECO:0000259" key="2">
    <source>
        <dbReference type="Pfam" id="PF00326"/>
    </source>
</evidence>
<keyword evidence="1" id="KW-0732">Signal</keyword>
<dbReference type="PANTHER" id="PTHR11731:SF193">
    <property type="entry name" value="DIPEPTIDYL PEPTIDASE 9"/>
    <property type="match status" value="1"/>
</dbReference>
<dbReference type="STRING" id="1346286.SAMN05444362_107112"/>
<dbReference type="InterPro" id="IPR002469">
    <property type="entry name" value="Peptidase_S9B_N"/>
</dbReference>
<dbReference type="SUPFAM" id="SSF82171">
    <property type="entry name" value="DPP6 N-terminal domain-like"/>
    <property type="match status" value="1"/>
</dbReference>
<feature type="domain" description="Peptidase S9 prolyl oligopeptidase catalytic" evidence="2">
    <location>
        <begin position="525"/>
        <end position="720"/>
    </location>
</feature>
<evidence type="ECO:0000313" key="5">
    <source>
        <dbReference type="Proteomes" id="UP000184480"/>
    </source>
</evidence>
<dbReference type="OrthoDB" id="9812921at2"/>
<dbReference type="EMBL" id="FQUC01000007">
    <property type="protein sequence ID" value="SHF52293.1"/>
    <property type="molecule type" value="Genomic_DNA"/>
</dbReference>
<dbReference type="InterPro" id="IPR050278">
    <property type="entry name" value="Serine_Prot_S9B/DPPIV"/>
</dbReference>
<feature type="chain" id="PRO_5009909257" evidence="1">
    <location>
        <begin position="22"/>
        <end position="721"/>
    </location>
</feature>
<evidence type="ECO:0000259" key="3">
    <source>
        <dbReference type="Pfam" id="PF00930"/>
    </source>
</evidence>
<reference evidence="5" key="1">
    <citation type="submission" date="2016-11" db="EMBL/GenBank/DDBJ databases">
        <authorList>
            <person name="Varghese N."/>
            <person name="Submissions S."/>
        </authorList>
    </citation>
    <scope>NUCLEOTIDE SEQUENCE [LARGE SCALE GENOMIC DNA]</scope>
    <source>
        <strain evidence="5">DSM 27370</strain>
    </source>
</reference>
<accession>A0A1M5CC09</accession>
<dbReference type="GO" id="GO:0008239">
    <property type="term" value="F:dipeptidyl-peptidase activity"/>
    <property type="evidence" value="ECO:0007669"/>
    <property type="project" value="TreeGrafter"/>
</dbReference>
<name>A0A1M5CC09_9BACT</name>
<protein>
    <submittedName>
        <fullName evidence="4">Dipeptidyl-peptidase-4</fullName>
    </submittedName>
</protein>
<dbReference type="Gene3D" id="3.40.50.1820">
    <property type="entry name" value="alpha/beta hydrolase"/>
    <property type="match status" value="1"/>
</dbReference>
<dbReference type="Pfam" id="PF00326">
    <property type="entry name" value="Peptidase_S9"/>
    <property type="match status" value="1"/>
</dbReference>
<dbReference type="PANTHER" id="PTHR11731">
    <property type="entry name" value="PROTEASE FAMILY S9B,C DIPEPTIDYL-PEPTIDASE IV-RELATED"/>
    <property type="match status" value="1"/>
</dbReference>